<evidence type="ECO:0000313" key="2">
    <source>
        <dbReference type="EMBL" id="CDY45475.1"/>
    </source>
</evidence>
<dbReference type="AlphaFoldDB" id="A0A078I3Q6"/>
<keyword evidence="3" id="KW-1185">Reference proteome</keyword>
<dbReference type="EMBL" id="LK032626">
    <property type="protein sequence ID" value="CDY45475.1"/>
    <property type="molecule type" value="Genomic_DNA"/>
</dbReference>
<dbReference type="InterPro" id="IPR051564">
    <property type="entry name" value="LRR_receptor-like_kinase"/>
</dbReference>
<dbReference type="OMA" id="FACLRIN"/>
<dbReference type="GO" id="GO:0004672">
    <property type="term" value="F:protein kinase activity"/>
    <property type="evidence" value="ECO:0007669"/>
    <property type="project" value="InterPro"/>
</dbReference>
<evidence type="ECO:0000313" key="3">
    <source>
        <dbReference type="Proteomes" id="UP000028999"/>
    </source>
</evidence>
<dbReference type="PaxDb" id="3708-A0A078I3Q6"/>
<accession>A0A078I3Q6</accession>
<dbReference type="GO" id="GO:0005524">
    <property type="term" value="F:ATP binding"/>
    <property type="evidence" value="ECO:0007669"/>
    <property type="project" value="InterPro"/>
</dbReference>
<dbReference type="Pfam" id="PF00069">
    <property type="entry name" value="Pkinase"/>
    <property type="match status" value="1"/>
</dbReference>
<dbReference type="OrthoDB" id="676979at2759"/>
<sequence length="204" mass="23282">MAQDVPWISKRPEFESTANSDKHGAWPAELFTFSPGKGLPFHIQLILSEFVPNGSFYDHLHYQRSSHGNTEFNWQRRFEVALGTAKALSFLDERYQAKLSDYGLEKFFSFGLTKFHNAVGYIAPELARRLRVSEKCDVYSYGVVLLELVTGRKPVESPSEKEVLILRDHVMKLDLVCTTENPGKRPSMGEVVKILELIRNGMRS</sequence>
<evidence type="ECO:0000259" key="1">
    <source>
        <dbReference type="PROSITE" id="PS50011"/>
    </source>
</evidence>
<dbReference type="Gramene" id="CDY45475">
    <property type="protein sequence ID" value="CDY45475"/>
    <property type="gene ID" value="GSBRNA2T00082112001"/>
</dbReference>
<reference evidence="2 3" key="1">
    <citation type="journal article" date="2014" name="Science">
        <title>Plant genetics. Early allopolyploid evolution in the post-Neolithic Brassica napus oilseed genome.</title>
        <authorList>
            <person name="Chalhoub B."/>
            <person name="Denoeud F."/>
            <person name="Liu S."/>
            <person name="Parkin I.A."/>
            <person name="Tang H."/>
            <person name="Wang X."/>
            <person name="Chiquet J."/>
            <person name="Belcram H."/>
            <person name="Tong C."/>
            <person name="Samans B."/>
            <person name="Correa M."/>
            <person name="Da Silva C."/>
            <person name="Just J."/>
            <person name="Falentin C."/>
            <person name="Koh C.S."/>
            <person name="Le Clainche I."/>
            <person name="Bernard M."/>
            <person name="Bento P."/>
            <person name="Noel B."/>
            <person name="Labadie K."/>
            <person name="Alberti A."/>
            <person name="Charles M."/>
            <person name="Arnaud D."/>
            <person name="Guo H."/>
            <person name="Daviaud C."/>
            <person name="Alamery S."/>
            <person name="Jabbari K."/>
            <person name="Zhao M."/>
            <person name="Edger P.P."/>
            <person name="Chelaifa H."/>
            <person name="Tack D."/>
            <person name="Lassalle G."/>
            <person name="Mestiri I."/>
            <person name="Schnel N."/>
            <person name="Le Paslier M.C."/>
            <person name="Fan G."/>
            <person name="Renault V."/>
            <person name="Bayer P.E."/>
            <person name="Golicz A.A."/>
            <person name="Manoli S."/>
            <person name="Lee T.H."/>
            <person name="Thi V.H."/>
            <person name="Chalabi S."/>
            <person name="Hu Q."/>
            <person name="Fan C."/>
            <person name="Tollenaere R."/>
            <person name="Lu Y."/>
            <person name="Battail C."/>
            <person name="Shen J."/>
            <person name="Sidebottom C.H."/>
            <person name="Wang X."/>
            <person name="Canaguier A."/>
            <person name="Chauveau A."/>
            <person name="Berard A."/>
            <person name="Deniot G."/>
            <person name="Guan M."/>
            <person name="Liu Z."/>
            <person name="Sun F."/>
            <person name="Lim Y.P."/>
            <person name="Lyons E."/>
            <person name="Town C.D."/>
            <person name="Bancroft I."/>
            <person name="Wang X."/>
            <person name="Meng J."/>
            <person name="Ma J."/>
            <person name="Pires J.C."/>
            <person name="King G.J."/>
            <person name="Brunel D."/>
            <person name="Delourme R."/>
            <person name="Renard M."/>
            <person name="Aury J.M."/>
            <person name="Adams K.L."/>
            <person name="Batley J."/>
            <person name="Snowdon R.J."/>
            <person name="Tost J."/>
            <person name="Edwards D."/>
            <person name="Zhou Y."/>
            <person name="Hua W."/>
            <person name="Sharpe A.G."/>
            <person name="Paterson A.H."/>
            <person name="Guan C."/>
            <person name="Wincker P."/>
        </authorList>
    </citation>
    <scope>NUCLEOTIDE SEQUENCE [LARGE SCALE GENOMIC DNA]</scope>
    <source>
        <strain evidence="3">cv. Darmor-bzh</strain>
    </source>
</reference>
<dbReference type="PANTHER" id="PTHR48055">
    <property type="entry name" value="LEUCINE-RICH REPEAT RECEPTOR PROTEIN KINASE EMS1"/>
    <property type="match status" value="1"/>
</dbReference>
<dbReference type="InterPro" id="IPR011009">
    <property type="entry name" value="Kinase-like_dom_sf"/>
</dbReference>
<dbReference type="PANTHER" id="PTHR48055:SF49">
    <property type="entry name" value="PHYTOSULFOKINE RECEPTOR 2"/>
    <property type="match status" value="1"/>
</dbReference>
<dbReference type="InterPro" id="IPR000719">
    <property type="entry name" value="Prot_kinase_dom"/>
</dbReference>
<dbReference type="KEGG" id="bna:106430196"/>
<proteinExistence type="predicted"/>
<dbReference type="Proteomes" id="UP000028999">
    <property type="component" value="Unassembled WGS sequence"/>
</dbReference>
<gene>
    <name evidence="2" type="primary">BnaC09g12930D</name>
    <name evidence="2" type="ORF">GSBRNA2T00082112001</name>
</gene>
<dbReference type="Gene3D" id="1.10.510.10">
    <property type="entry name" value="Transferase(Phosphotransferase) domain 1"/>
    <property type="match status" value="2"/>
</dbReference>
<name>A0A078I3Q6_BRANA</name>
<protein>
    <submittedName>
        <fullName evidence="2">BnaC09g12930D protein</fullName>
    </submittedName>
</protein>
<dbReference type="SMR" id="A0A078I3Q6"/>
<dbReference type="PROSITE" id="PS50011">
    <property type="entry name" value="PROTEIN_KINASE_DOM"/>
    <property type="match status" value="1"/>
</dbReference>
<organism evidence="2 3">
    <name type="scientific">Brassica napus</name>
    <name type="common">Rape</name>
    <dbReference type="NCBI Taxonomy" id="3708"/>
    <lineage>
        <taxon>Eukaryota</taxon>
        <taxon>Viridiplantae</taxon>
        <taxon>Streptophyta</taxon>
        <taxon>Embryophyta</taxon>
        <taxon>Tracheophyta</taxon>
        <taxon>Spermatophyta</taxon>
        <taxon>Magnoliopsida</taxon>
        <taxon>eudicotyledons</taxon>
        <taxon>Gunneridae</taxon>
        <taxon>Pentapetalae</taxon>
        <taxon>rosids</taxon>
        <taxon>malvids</taxon>
        <taxon>Brassicales</taxon>
        <taxon>Brassicaceae</taxon>
        <taxon>Brassiceae</taxon>
        <taxon>Brassica</taxon>
    </lineage>
</organism>
<feature type="domain" description="Protein kinase" evidence="1">
    <location>
        <begin position="1"/>
        <end position="198"/>
    </location>
</feature>
<dbReference type="SUPFAM" id="SSF56112">
    <property type="entry name" value="Protein kinase-like (PK-like)"/>
    <property type="match status" value="1"/>
</dbReference>